<accession>A0A1G2LPT7</accession>
<proteinExistence type="predicted"/>
<dbReference type="Proteomes" id="UP000177171">
    <property type="component" value="Unassembled WGS sequence"/>
</dbReference>
<protein>
    <submittedName>
        <fullName evidence="1">Uncharacterized protein</fullName>
    </submittedName>
</protein>
<organism evidence="1 2">
    <name type="scientific">Candidatus Sungbacteria bacterium RIFCSPLOWO2_12_FULL_41_11</name>
    <dbReference type="NCBI Taxonomy" id="1802286"/>
    <lineage>
        <taxon>Bacteria</taxon>
        <taxon>Candidatus Sungiibacteriota</taxon>
    </lineage>
</organism>
<dbReference type="AlphaFoldDB" id="A0A1G2LPT7"/>
<gene>
    <name evidence="1" type="ORF">A3G49_03915</name>
</gene>
<evidence type="ECO:0000313" key="1">
    <source>
        <dbReference type="EMBL" id="OHA12821.1"/>
    </source>
</evidence>
<dbReference type="EMBL" id="MHQY01000039">
    <property type="protein sequence ID" value="OHA12821.1"/>
    <property type="molecule type" value="Genomic_DNA"/>
</dbReference>
<comment type="caution">
    <text evidence="1">The sequence shown here is derived from an EMBL/GenBank/DDBJ whole genome shotgun (WGS) entry which is preliminary data.</text>
</comment>
<reference evidence="1 2" key="1">
    <citation type="journal article" date="2016" name="Nat. Commun.">
        <title>Thousands of microbial genomes shed light on interconnected biogeochemical processes in an aquifer system.</title>
        <authorList>
            <person name="Anantharaman K."/>
            <person name="Brown C.T."/>
            <person name="Hug L.A."/>
            <person name="Sharon I."/>
            <person name="Castelle C.J."/>
            <person name="Probst A.J."/>
            <person name="Thomas B.C."/>
            <person name="Singh A."/>
            <person name="Wilkins M.J."/>
            <person name="Karaoz U."/>
            <person name="Brodie E.L."/>
            <person name="Williams K.H."/>
            <person name="Hubbard S.S."/>
            <person name="Banfield J.F."/>
        </authorList>
    </citation>
    <scope>NUCLEOTIDE SEQUENCE [LARGE SCALE GENOMIC DNA]</scope>
</reference>
<evidence type="ECO:0000313" key="2">
    <source>
        <dbReference type="Proteomes" id="UP000177171"/>
    </source>
</evidence>
<name>A0A1G2LPT7_9BACT</name>
<sequence>MTQEKYFTPEEKARERFQEKFEARLKLWLSIVEESNLNEKNKSRFKGIMETPFSAVKYGNVGMFLERISEELYHAIVYSYQTEEALAVYKNIKADIEQFEREIYS</sequence>